<gene>
    <name evidence="1" type="ORF">R3I93_018909</name>
</gene>
<sequence>MQDELWSAYAREYVLYGERNRKGTLGM</sequence>
<name>A0AAN9GVV9_9TELE</name>
<evidence type="ECO:0000313" key="1">
    <source>
        <dbReference type="EMBL" id="KAK7132525.1"/>
    </source>
</evidence>
<reference evidence="1 2" key="1">
    <citation type="submission" date="2024-02" db="EMBL/GenBank/DDBJ databases">
        <title>Chromosome-level genome assembly of the Eurasian Minnow (Phoxinus phoxinus).</title>
        <authorList>
            <person name="Oriowo T.O."/>
            <person name="Martin S."/>
            <person name="Stange M."/>
            <person name="Chrysostomakis Y."/>
            <person name="Brown T."/>
            <person name="Winkler S."/>
            <person name="Kukowka S."/>
            <person name="Myers E.W."/>
            <person name="Bohne A."/>
        </authorList>
    </citation>
    <scope>NUCLEOTIDE SEQUENCE [LARGE SCALE GENOMIC DNA]</scope>
    <source>
        <strain evidence="1">ZFMK-TIS-60720</strain>
        <tissue evidence="1">Whole Organism</tissue>
    </source>
</reference>
<accession>A0AAN9GVV9</accession>
<organism evidence="1 2">
    <name type="scientific">Phoxinus phoxinus</name>
    <name type="common">Eurasian minnow</name>
    <dbReference type="NCBI Taxonomy" id="58324"/>
    <lineage>
        <taxon>Eukaryota</taxon>
        <taxon>Metazoa</taxon>
        <taxon>Chordata</taxon>
        <taxon>Craniata</taxon>
        <taxon>Vertebrata</taxon>
        <taxon>Euteleostomi</taxon>
        <taxon>Actinopterygii</taxon>
        <taxon>Neopterygii</taxon>
        <taxon>Teleostei</taxon>
        <taxon>Ostariophysi</taxon>
        <taxon>Cypriniformes</taxon>
        <taxon>Leuciscidae</taxon>
        <taxon>Phoxininae</taxon>
        <taxon>Phoxinus</taxon>
    </lineage>
</organism>
<dbReference type="AlphaFoldDB" id="A0AAN9GVV9"/>
<proteinExistence type="predicted"/>
<dbReference type="Proteomes" id="UP001364617">
    <property type="component" value="Unassembled WGS sequence"/>
</dbReference>
<comment type="caution">
    <text evidence="1">The sequence shown here is derived from an EMBL/GenBank/DDBJ whole genome shotgun (WGS) entry which is preliminary data.</text>
</comment>
<protein>
    <submittedName>
        <fullName evidence="1">Uncharacterized protein</fullName>
    </submittedName>
</protein>
<keyword evidence="2" id="KW-1185">Reference proteome</keyword>
<evidence type="ECO:0000313" key="2">
    <source>
        <dbReference type="Proteomes" id="UP001364617"/>
    </source>
</evidence>
<dbReference type="EMBL" id="JAYKXH010000020">
    <property type="protein sequence ID" value="KAK7132525.1"/>
    <property type="molecule type" value="Genomic_DNA"/>
</dbReference>